<feature type="region of interest" description="Disordered" evidence="2">
    <location>
        <begin position="68"/>
        <end position="103"/>
    </location>
</feature>
<accession>A0A517R969</accession>
<organism evidence="3 4">
    <name type="scientific">Gimesia alba</name>
    <dbReference type="NCBI Taxonomy" id="2527973"/>
    <lineage>
        <taxon>Bacteria</taxon>
        <taxon>Pseudomonadati</taxon>
        <taxon>Planctomycetota</taxon>
        <taxon>Planctomycetia</taxon>
        <taxon>Planctomycetales</taxon>
        <taxon>Planctomycetaceae</taxon>
        <taxon>Gimesia</taxon>
    </lineage>
</organism>
<feature type="region of interest" description="Disordered" evidence="2">
    <location>
        <begin position="443"/>
        <end position="484"/>
    </location>
</feature>
<sequence>MSSNDGQHNTGESLSELQDTVELLAQEVHVLREVIDEIREDFRWAVQNGCLTAGDETVPESYDRNFLKSARPETDSGGKEGSTEDVDQQCDSSAEHSSEEPAGSVIAGDLDERLQQHEEWAATVRDPAKETSEGVRMLQTKDRGASAEYEIAPLPSDRWALRTDLRYHVGDLRGNSTPWAEYESREACVDQFIDRAKKFFSADIDAGGSDSQRHTRNEMLKHFETSLFGFVEPDVVLQEKDPVDSSSDEHSVEDNLLTLKRRILEYLSACVGSVNLSDIRSDMGFTEIDSTAPLANPVHRVLVALQKSGNVSLVETEFGEPGFLFQRPLFLRPDRQDNFEGTPFYHWPDPDEDRNTLTVDRVGDHVDGGEHRFTVKRGDTVEAFFSRDKQEIGKVVGISHANREVRVSFREGSEGTWFAIGSIYPAVESVSDDVFPLSEVIEKANTQNTPQEKEETEINRVSSSNLDSGETPSRDSHGKGVESLTEHHRPYQFDDFQAFLQRLDSGDLSASELQADFSRLNSSREALIAELLADKNAKALQVLAYRFGCLDARRNTKQQNGEAIIRSMSLAYTLKNIVTYQPFSGESYEDAIRKVVESLTDEDIQQYVQERKATIEQSEKSLTNPETLAEFRYFIDRKGESHLSHEQLIQYDRLRAEQTRLQRANKKPTTVEQFSGDLLGLEITIKEGFHTRQNIPLWICQLNERVDRATFSDLKFKAKQLGGWWSSFKKDDAGFQFKYEESAQKFQSLLHGNADRSDELADRKTRKIETASERLLQLADDLEQNANESLQQDRQTNTVRRSEMAAGIRGRAYVDIAFAGTLRSLSTALASGEAIYLDGIRTKTQLATLIAVLRRAKRKRNDLLLSEKGEMGIWDRHNAVEELDHRPMDIEDADFTEFPYPNIYKRNFTDVIARAVNRKGVKQRAQRMKKWIPAEGDFIQFKEDYEIERFSDFCTRCKDVGIDVQWLEHSLGDFKRLRAANIHTLPELRMALRELVPHLQKKQADDPVLKAEHALVGRKLGGFFPTPKTIISRMLELADIQPGDRILEPSAGKGDILDILRQHYPDTEVIAIELNGTLFDVLEAKGHNVNRGDFLEHQGEYDRVLMNPPFEKSLDIEHVRHAFSLLAPHGTLVAIMSEGPFFRNDSQATEFRNWLNEVGGESEQLPEDAFNSSEAFRKTGVRTRIVTITK</sequence>
<evidence type="ECO:0000313" key="3">
    <source>
        <dbReference type="EMBL" id="QDT40333.1"/>
    </source>
</evidence>
<evidence type="ECO:0000313" key="4">
    <source>
        <dbReference type="Proteomes" id="UP000317171"/>
    </source>
</evidence>
<evidence type="ECO:0008006" key="5">
    <source>
        <dbReference type="Google" id="ProtNLM"/>
    </source>
</evidence>
<feature type="coiled-coil region" evidence="1">
    <location>
        <begin position="14"/>
        <end position="41"/>
    </location>
</feature>
<proteinExistence type="predicted"/>
<reference evidence="3 4" key="1">
    <citation type="submission" date="2019-02" db="EMBL/GenBank/DDBJ databases">
        <title>Deep-cultivation of Planctomycetes and their phenomic and genomic characterization uncovers novel biology.</title>
        <authorList>
            <person name="Wiegand S."/>
            <person name="Jogler M."/>
            <person name="Boedeker C."/>
            <person name="Pinto D."/>
            <person name="Vollmers J."/>
            <person name="Rivas-Marin E."/>
            <person name="Kohn T."/>
            <person name="Peeters S.H."/>
            <person name="Heuer A."/>
            <person name="Rast P."/>
            <person name="Oberbeckmann S."/>
            <person name="Bunk B."/>
            <person name="Jeske O."/>
            <person name="Meyerdierks A."/>
            <person name="Storesund J.E."/>
            <person name="Kallscheuer N."/>
            <person name="Luecker S."/>
            <person name="Lage O.M."/>
            <person name="Pohl T."/>
            <person name="Merkel B.J."/>
            <person name="Hornburger P."/>
            <person name="Mueller R.-W."/>
            <person name="Bruemmer F."/>
            <person name="Labrenz M."/>
            <person name="Spormann A.M."/>
            <person name="Op den Camp H."/>
            <person name="Overmann J."/>
            <person name="Amann R."/>
            <person name="Jetten M.S.M."/>
            <person name="Mascher T."/>
            <person name="Medema M.H."/>
            <person name="Devos D.P."/>
            <person name="Kaster A.-K."/>
            <person name="Ovreas L."/>
            <person name="Rohde M."/>
            <person name="Galperin M.Y."/>
            <person name="Jogler C."/>
        </authorList>
    </citation>
    <scope>NUCLEOTIDE SEQUENCE [LARGE SCALE GENOMIC DNA]</scope>
    <source>
        <strain evidence="3 4">Pan241w</strain>
    </source>
</reference>
<feature type="coiled-coil region" evidence="1">
    <location>
        <begin position="761"/>
        <end position="792"/>
    </location>
</feature>
<dbReference type="InterPro" id="IPR029063">
    <property type="entry name" value="SAM-dependent_MTases_sf"/>
</dbReference>
<dbReference type="SUPFAM" id="SSF53335">
    <property type="entry name" value="S-adenosyl-L-methionine-dependent methyltransferases"/>
    <property type="match status" value="1"/>
</dbReference>
<gene>
    <name evidence="3" type="ORF">Pan241w_03890</name>
</gene>
<dbReference type="Gene3D" id="3.40.50.150">
    <property type="entry name" value="Vaccinia Virus protein VP39"/>
    <property type="match status" value="1"/>
</dbReference>
<dbReference type="PRINTS" id="PR00507">
    <property type="entry name" value="N12N6MTFRASE"/>
</dbReference>
<dbReference type="OrthoDB" id="270332at2"/>
<dbReference type="EMBL" id="CP036269">
    <property type="protein sequence ID" value="QDT40333.1"/>
    <property type="molecule type" value="Genomic_DNA"/>
</dbReference>
<dbReference type="RefSeq" id="WP_145210095.1">
    <property type="nucleotide sequence ID" value="NZ_CP036269.1"/>
</dbReference>
<dbReference type="CDD" id="cd02440">
    <property type="entry name" value="AdoMet_MTases"/>
    <property type="match status" value="1"/>
</dbReference>
<keyword evidence="4" id="KW-1185">Reference proteome</keyword>
<dbReference type="AlphaFoldDB" id="A0A517R969"/>
<protein>
    <recommendedName>
        <fullName evidence="5">Methyltransferase small domain protein</fullName>
    </recommendedName>
</protein>
<feature type="compositionally biased region" description="Basic and acidic residues" evidence="2">
    <location>
        <begin position="68"/>
        <end position="82"/>
    </location>
</feature>
<feature type="compositionally biased region" description="Polar residues" evidence="2">
    <location>
        <begin position="459"/>
        <end position="471"/>
    </location>
</feature>
<name>A0A517R969_9PLAN</name>
<evidence type="ECO:0000256" key="1">
    <source>
        <dbReference type="SAM" id="Coils"/>
    </source>
</evidence>
<keyword evidence="1" id="KW-0175">Coiled coil</keyword>
<dbReference type="Proteomes" id="UP000317171">
    <property type="component" value="Chromosome"/>
</dbReference>
<feature type="compositionally biased region" description="Basic and acidic residues" evidence="2">
    <location>
        <begin position="472"/>
        <end position="484"/>
    </location>
</feature>
<dbReference type="KEGG" id="gaz:Pan241w_03890"/>
<evidence type="ECO:0000256" key="2">
    <source>
        <dbReference type="SAM" id="MobiDB-lite"/>
    </source>
</evidence>